<dbReference type="InterPro" id="IPR055800">
    <property type="entry name" value="DUF7376"/>
</dbReference>
<name>A0A120HUP6_9CAUD</name>
<dbReference type="RefSeq" id="YP_009274869.1">
    <property type="nucleotide sequence ID" value="NC_030920.1"/>
</dbReference>
<dbReference type="KEGG" id="vg:28801824"/>
<dbReference type="GeneID" id="28801824"/>
<dbReference type="Proteomes" id="UP000204502">
    <property type="component" value="Segment"/>
</dbReference>
<protein>
    <submittedName>
        <fullName evidence="1">Uncharacterized protein</fullName>
    </submittedName>
</protein>
<dbReference type="OrthoDB" id="11971at10239"/>
<dbReference type="Pfam" id="PF24091">
    <property type="entry name" value="DUF7376"/>
    <property type="match status" value="1"/>
</dbReference>
<dbReference type="EMBL" id="KU253712">
    <property type="protein sequence ID" value="AMB18745.1"/>
    <property type="molecule type" value="Genomic_DNA"/>
</dbReference>
<accession>A0A120HUP6</accession>
<gene>
    <name evidence="1" type="ORF">Eldridge_0165</name>
</gene>
<organism evidence="1 2">
    <name type="scientific">Bacillus phage Eldridge</name>
    <dbReference type="NCBI Taxonomy" id="1776293"/>
    <lineage>
        <taxon>Viruses</taxon>
        <taxon>Duplodnaviria</taxon>
        <taxon>Heunggongvirae</taxon>
        <taxon>Uroviricota</taxon>
        <taxon>Caudoviricetes</taxon>
        <taxon>Herelleviridae</taxon>
        <taxon>Bastillevirinae</taxon>
        <taxon>Eldridgevirus</taxon>
        <taxon>Eldridgevirus eldridge</taxon>
    </lineage>
</organism>
<evidence type="ECO:0000313" key="1">
    <source>
        <dbReference type="EMBL" id="AMB18745.1"/>
    </source>
</evidence>
<reference evidence="1 2" key="1">
    <citation type="journal article" date="2016" name="Genome Announc.">
        <title>Complete Genome Sequence of Bacillus megaterium Bacteriophage Eldridge.</title>
        <authorList>
            <person name="Reveille A.M."/>
            <person name="Eldridge K.A."/>
            <person name="Temple L.M."/>
        </authorList>
    </citation>
    <scope>NUCLEOTIDE SEQUENCE [LARGE SCALE GENOMIC DNA]</scope>
</reference>
<evidence type="ECO:0000313" key="2">
    <source>
        <dbReference type="Proteomes" id="UP000204502"/>
    </source>
</evidence>
<keyword evidence="2" id="KW-1185">Reference proteome</keyword>
<proteinExistence type="predicted"/>
<sequence length="254" mass="28514">MKLMTFKSGEKQAVVKEENGVVTVVRNGQETDFSSKHTFETLTDDFKAYGWEPVPIVTEDVQPTALSQSWLLGATHNGPPLEFAGVAPTSFSGAPLGSNEYTEITAYVDQVVEAVESEEEEIEIPAEIQKEVDDYLAMYDQLAEMQKKAKALKDSVRKYMEENDLKEIYGTKDRKVYLQDSTKSNSSSTFTDYDYHDLASVLKEPVLKDVTEMRVNADKLNSLLKTNKLPTKVVDRVKKLKIATPGTPQFKVKK</sequence>